<keyword evidence="3" id="KW-1185">Reference proteome</keyword>
<dbReference type="SUPFAM" id="SSF54909">
    <property type="entry name" value="Dimeric alpha+beta barrel"/>
    <property type="match status" value="1"/>
</dbReference>
<dbReference type="PANTHER" id="PTHR41521:SF4">
    <property type="entry name" value="BLR0684 PROTEIN"/>
    <property type="match status" value="1"/>
</dbReference>
<dbReference type="AlphaFoldDB" id="W0AC48"/>
<evidence type="ECO:0000313" key="3">
    <source>
        <dbReference type="Proteomes" id="UP000018851"/>
    </source>
</evidence>
<organism evidence="2 3">
    <name type="scientific">Sphingomonas sanxanigenens DSM 19645 = NX02</name>
    <dbReference type="NCBI Taxonomy" id="1123269"/>
    <lineage>
        <taxon>Bacteria</taxon>
        <taxon>Pseudomonadati</taxon>
        <taxon>Pseudomonadota</taxon>
        <taxon>Alphaproteobacteria</taxon>
        <taxon>Sphingomonadales</taxon>
        <taxon>Sphingomonadaceae</taxon>
        <taxon>Sphingomonas</taxon>
    </lineage>
</organism>
<dbReference type="RefSeq" id="WP_025292117.1">
    <property type="nucleotide sequence ID" value="NZ_CP006644.1"/>
</dbReference>
<evidence type="ECO:0000259" key="1">
    <source>
        <dbReference type="Pfam" id="PF07045"/>
    </source>
</evidence>
<dbReference type="PANTHER" id="PTHR41521">
    <property type="match status" value="1"/>
</dbReference>
<dbReference type="Gene3D" id="3.30.70.100">
    <property type="match status" value="1"/>
</dbReference>
<protein>
    <recommendedName>
        <fullName evidence="1">DUF1330 domain-containing protein</fullName>
    </recommendedName>
</protein>
<dbReference type="PATRIC" id="fig|1123269.5.peg.2114"/>
<dbReference type="STRING" id="1123269.NX02_10870"/>
<dbReference type="Proteomes" id="UP000018851">
    <property type="component" value="Chromosome"/>
</dbReference>
<sequence>MTVYVVATREKTKDADAFAKYGPAAAAAGAGHPITPLAFYGKIDVLEGAPIEGAVILSFPDEAAARAWYESPAYQAAREHRLKGADYRFFMIAGVDEPPAG</sequence>
<dbReference type="InterPro" id="IPR010753">
    <property type="entry name" value="DUF1330"/>
</dbReference>
<dbReference type="EMBL" id="CP006644">
    <property type="protein sequence ID" value="AHE53888.1"/>
    <property type="molecule type" value="Genomic_DNA"/>
</dbReference>
<dbReference type="Pfam" id="PF07045">
    <property type="entry name" value="DUF1330"/>
    <property type="match status" value="1"/>
</dbReference>
<accession>W0AC48</accession>
<proteinExistence type="predicted"/>
<feature type="domain" description="DUF1330" evidence="1">
    <location>
        <begin position="2"/>
        <end position="95"/>
    </location>
</feature>
<dbReference type="KEGG" id="ssan:NX02_10870"/>
<dbReference type="eggNOG" id="COG5470">
    <property type="taxonomic scope" value="Bacteria"/>
</dbReference>
<dbReference type="HOGENOM" id="CLU_145407_0_2_5"/>
<gene>
    <name evidence="2" type="ORF">NX02_10870</name>
</gene>
<reference evidence="2 3" key="1">
    <citation type="submission" date="2013-07" db="EMBL/GenBank/DDBJ databases">
        <title>Completed genome of Sphingomonas sanxanigenens NX02.</title>
        <authorList>
            <person name="Ma T."/>
            <person name="Huang H."/>
            <person name="Wu M."/>
            <person name="Li X."/>
            <person name="Li G."/>
        </authorList>
    </citation>
    <scope>NUCLEOTIDE SEQUENCE [LARGE SCALE GENOMIC DNA]</scope>
    <source>
        <strain evidence="2 3">NX02</strain>
    </source>
</reference>
<dbReference type="InterPro" id="IPR011008">
    <property type="entry name" value="Dimeric_a/b-barrel"/>
</dbReference>
<name>W0AC48_9SPHN</name>
<evidence type="ECO:0000313" key="2">
    <source>
        <dbReference type="EMBL" id="AHE53888.1"/>
    </source>
</evidence>
<dbReference type="OrthoDB" id="9806380at2"/>